<name>F2UT47_SALR5</name>
<dbReference type="GeneID" id="16068227"/>
<dbReference type="Gene3D" id="3.30.60.30">
    <property type="match status" value="2"/>
</dbReference>
<dbReference type="Pfam" id="PF00264">
    <property type="entry name" value="Tyrosinase"/>
    <property type="match status" value="2"/>
</dbReference>
<accession>F2UT47</accession>
<feature type="compositionally biased region" description="Pro residues" evidence="4">
    <location>
        <begin position="1247"/>
        <end position="1256"/>
    </location>
</feature>
<dbReference type="PROSITE" id="PS00498">
    <property type="entry name" value="TYROSINASE_2"/>
    <property type="match status" value="1"/>
</dbReference>
<keyword evidence="3" id="KW-1015">Disulfide bond</keyword>
<feature type="domain" description="Kazal-like" evidence="7">
    <location>
        <begin position="881"/>
        <end position="931"/>
    </location>
</feature>
<dbReference type="Gene3D" id="4.10.410.10">
    <property type="entry name" value="Pancreatic trypsin inhibitor Kunitz domain"/>
    <property type="match status" value="1"/>
</dbReference>
<gene>
    <name evidence="8" type="ORF">PTSG_11343</name>
</gene>
<dbReference type="GO" id="GO:0016491">
    <property type="term" value="F:oxidoreductase activity"/>
    <property type="evidence" value="ECO:0007669"/>
    <property type="project" value="InterPro"/>
</dbReference>
<evidence type="ECO:0000256" key="1">
    <source>
        <dbReference type="ARBA" id="ARBA00022723"/>
    </source>
</evidence>
<dbReference type="GO" id="GO:0004867">
    <property type="term" value="F:serine-type endopeptidase inhibitor activity"/>
    <property type="evidence" value="ECO:0007669"/>
    <property type="project" value="InterPro"/>
</dbReference>
<dbReference type="InterPro" id="IPR008922">
    <property type="entry name" value="Di-copper_centre_dom_sf"/>
</dbReference>
<evidence type="ECO:0000313" key="9">
    <source>
        <dbReference type="Proteomes" id="UP000007799"/>
    </source>
</evidence>
<dbReference type="PROSITE" id="PS00497">
    <property type="entry name" value="TYROSINASE_1"/>
    <property type="match status" value="1"/>
</dbReference>
<dbReference type="PANTHER" id="PTHR11474:SF126">
    <property type="entry name" value="TYROSINASE-LIKE PROTEIN TYR-1-RELATED"/>
    <property type="match status" value="1"/>
</dbReference>
<proteinExistence type="predicted"/>
<dbReference type="InterPro" id="IPR036058">
    <property type="entry name" value="Kazal_dom_sf"/>
</dbReference>
<dbReference type="EMBL" id="GL832997">
    <property type="protein sequence ID" value="EGD81306.1"/>
    <property type="molecule type" value="Genomic_DNA"/>
</dbReference>
<dbReference type="STRING" id="946362.F2UT47"/>
<dbReference type="eggNOG" id="KOG4295">
    <property type="taxonomic scope" value="Eukaryota"/>
</dbReference>
<dbReference type="SMART" id="SM00280">
    <property type="entry name" value="KAZAL"/>
    <property type="match status" value="2"/>
</dbReference>
<evidence type="ECO:0000259" key="6">
    <source>
        <dbReference type="PROSITE" id="PS50279"/>
    </source>
</evidence>
<dbReference type="InterPro" id="IPR036880">
    <property type="entry name" value="Kunitz_BPTI_sf"/>
</dbReference>
<dbReference type="PROSITE" id="PS51465">
    <property type="entry name" value="KAZAL_2"/>
    <property type="match status" value="1"/>
</dbReference>
<dbReference type="OrthoDB" id="6132182at2759"/>
<dbReference type="CDD" id="cd00104">
    <property type="entry name" value="KAZAL_FS"/>
    <property type="match status" value="1"/>
</dbReference>
<dbReference type="Pfam" id="PF00014">
    <property type="entry name" value="Kunitz_BPTI"/>
    <property type="match status" value="1"/>
</dbReference>
<keyword evidence="2" id="KW-0186">Copper</keyword>
<protein>
    <submittedName>
        <fullName evidence="8">Uncharacterized protein</fullName>
    </submittedName>
</protein>
<dbReference type="GO" id="GO:0046872">
    <property type="term" value="F:metal ion binding"/>
    <property type="evidence" value="ECO:0007669"/>
    <property type="project" value="UniProtKB-KW"/>
</dbReference>
<evidence type="ECO:0000256" key="2">
    <source>
        <dbReference type="ARBA" id="ARBA00023008"/>
    </source>
</evidence>
<feature type="region of interest" description="Disordered" evidence="4">
    <location>
        <begin position="1247"/>
        <end position="1278"/>
    </location>
</feature>
<dbReference type="Gene3D" id="1.10.1280.10">
    <property type="entry name" value="Di-copper center containing domain from catechol oxidase"/>
    <property type="match status" value="1"/>
</dbReference>
<feature type="transmembrane region" description="Helical" evidence="5">
    <location>
        <begin position="1279"/>
        <end position="1301"/>
    </location>
</feature>
<dbReference type="PANTHER" id="PTHR11474">
    <property type="entry name" value="TYROSINASE FAMILY MEMBER"/>
    <property type="match status" value="1"/>
</dbReference>
<evidence type="ECO:0000313" key="8">
    <source>
        <dbReference type="EMBL" id="EGD81306.1"/>
    </source>
</evidence>
<organism evidence="9">
    <name type="scientific">Salpingoeca rosetta (strain ATCC 50818 / BSB-021)</name>
    <dbReference type="NCBI Taxonomy" id="946362"/>
    <lineage>
        <taxon>Eukaryota</taxon>
        <taxon>Choanoflagellata</taxon>
        <taxon>Craspedida</taxon>
        <taxon>Salpingoecidae</taxon>
        <taxon>Salpingoeca</taxon>
    </lineage>
</organism>
<dbReference type="InParanoid" id="F2UT47"/>
<keyword evidence="5" id="KW-0472">Membrane</keyword>
<dbReference type="SUPFAM" id="SSF57362">
    <property type="entry name" value="BPTI-like"/>
    <property type="match status" value="1"/>
</dbReference>
<keyword evidence="5" id="KW-1133">Transmembrane helix</keyword>
<dbReference type="InterPro" id="IPR050316">
    <property type="entry name" value="Tyrosinase/Hemocyanin"/>
</dbReference>
<sequence length="1320" mass="144763">MPTNITATGPDGSQAVRVTVRVWHAQYAGGSGDSACQSHGGEPPALWDQHDYVVAHHSCGCPPGVGYVECEEPDMCRTHRCLAHPRAACEVSHCGVCAVRFYAEKRSSYEGVAPLDCLPRDKCTGECRKEFEACSQYTGCREALYRLVDERASSGTCNGTCHERLAVPTEPGRTLFDRVWSCYRTCEERETVHTVCALPPRAGQCKGRMTRWYFDRITGKCRQFAYGGCGGNGNNFETREACEQRCELGACCTRRTVLDDVGYDANGYDQFGYDRRGYARDGFSRRPWTYAEFVRNTFDLFGLDERGYDPRGLDGSGFSEPRQCIYQGRRYNYGETFRFACQWCVCGTDGAVTCQCTPRRRREIRDLTLDEVQTYIDAIWRLYNSGNRWNEFVNMHLSASASAHGNPSFLPWHREYMNQLELALREVTGNCDFTLPYWDWTIDSSSPETSPVWNLVGGDGTGENQCIEDGPFATFSPCISRDWDRSWHIPSFADVTNVLSNDDFRTMATRLEGIHGNTHTWIRGLMSTYSAPYDPVFYLHHAYVDKQWYDWQVVLGNGNKYPEELLHNTMDPFPKTPADVLDSEGQLCVVYEPPGRTPPCNEALFGGTFETKGYYAPGARPQYDRDGYDRDGYDENGLDKLGRNRDGVRVGGVTATGFNTAGVDSRGCSIMHPMPLYMRDVFQAQRELYRRIQANAYVQPARTCSPLQPLPAWWKASMWMSRGGLYGAIMDAYEAYLEEALVRQPDEWQRDRTQSQPSILEDLCFAADDLTLRQDDSWRPGDDYQCPPGLPRQNCEWNPCANATCPGSPDATCWVNPCGRCRPEFYREDGSRARCYSTCPVEEGTCTFDPCAYATCEANPEAVCETSPCGGCEVEWSDPETGEPVTCDVEPDSCAAQGQTYVCGEDGQTYDNVCYAREAGVKIAYGGLCVACERLCPPEGMAAKACGEDWQTYASVCHARCAGVKVAYTGACRPLPVTCEQVNFFKASDAGRQQLCNEHTSCLTTVARSADNRCFWNEDTRRCSCQPSDVVCTAGAHECARCCNDDLRRCLRWGQDSVDTCWREAYVACTVQCAEEYDAAKLPVAAASVGSVDDGDGGDGGDGGINIFLGGVDMVHSGNDTNSTAPGPTGPLDTVVFRVGLRGRPSTTMDAAQFAEATSLAVGRASFVPSAMRVVGASAMAAERLGNATAGVELEVNAESSDGYAVQAALEAAVVEGRLAKEVAIYTGSATTDDVMLIGAVQVHAVPRPPDGPSTPFPTTTDGGGGHPRPRKGGVPPGVLTGGAVGGIVFIGVVVALVVLFKHRANRSASNKVGVSPVKM</sequence>
<evidence type="ECO:0000256" key="5">
    <source>
        <dbReference type="SAM" id="Phobius"/>
    </source>
</evidence>
<dbReference type="SMART" id="SM00131">
    <property type="entry name" value="KU"/>
    <property type="match status" value="1"/>
</dbReference>
<dbReference type="PROSITE" id="PS50279">
    <property type="entry name" value="BPTI_KUNITZ_2"/>
    <property type="match status" value="1"/>
</dbReference>
<dbReference type="InterPro" id="IPR002223">
    <property type="entry name" value="Kunitz_BPTI"/>
</dbReference>
<dbReference type="PRINTS" id="PR00092">
    <property type="entry name" value="TYROSINASE"/>
</dbReference>
<dbReference type="PRINTS" id="PR00759">
    <property type="entry name" value="BASICPTASE"/>
</dbReference>
<evidence type="ECO:0000256" key="3">
    <source>
        <dbReference type="ARBA" id="ARBA00023157"/>
    </source>
</evidence>
<dbReference type="InterPro" id="IPR020901">
    <property type="entry name" value="Prtase_inh_Kunz-CS"/>
</dbReference>
<dbReference type="SUPFAM" id="SSF48056">
    <property type="entry name" value="Di-copper centre-containing domain"/>
    <property type="match status" value="1"/>
</dbReference>
<dbReference type="Proteomes" id="UP000007799">
    <property type="component" value="Unassembled WGS sequence"/>
</dbReference>
<dbReference type="SUPFAM" id="SSF100895">
    <property type="entry name" value="Kazal-type serine protease inhibitors"/>
    <property type="match status" value="2"/>
</dbReference>
<dbReference type="PROSITE" id="PS00280">
    <property type="entry name" value="BPTI_KUNITZ_1"/>
    <property type="match status" value="1"/>
</dbReference>
<keyword evidence="9" id="KW-1185">Reference proteome</keyword>
<dbReference type="InterPro" id="IPR002227">
    <property type="entry name" value="Tyrosinase_Cu-bd"/>
</dbReference>
<keyword evidence="5" id="KW-0812">Transmembrane</keyword>
<feature type="domain" description="BPTI/Kunitz inhibitor" evidence="6">
    <location>
        <begin position="196"/>
        <end position="246"/>
    </location>
</feature>
<keyword evidence="1" id="KW-0479">Metal-binding</keyword>
<dbReference type="InterPro" id="IPR002350">
    <property type="entry name" value="Kazal_dom"/>
</dbReference>
<dbReference type="RefSeq" id="XP_004987702.1">
    <property type="nucleotide sequence ID" value="XM_004987645.1"/>
</dbReference>
<dbReference type="KEGG" id="sre:PTSG_11343"/>
<dbReference type="FunFam" id="4.10.410.10:FF:000020">
    <property type="entry name" value="Collagen, type VI, alpha 3"/>
    <property type="match status" value="1"/>
</dbReference>
<evidence type="ECO:0000256" key="4">
    <source>
        <dbReference type="SAM" id="MobiDB-lite"/>
    </source>
</evidence>
<evidence type="ECO:0000259" key="7">
    <source>
        <dbReference type="PROSITE" id="PS51465"/>
    </source>
</evidence>
<reference evidence="8" key="1">
    <citation type="submission" date="2009-08" db="EMBL/GenBank/DDBJ databases">
        <title>Annotation of Salpingoeca rosetta.</title>
        <authorList>
            <consortium name="The Broad Institute Genome Sequencing Platform"/>
            <person name="Russ C."/>
            <person name="Cuomo C."/>
            <person name="Burger G."/>
            <person name="Gray M.W."/>
            <person name="Holland P.W.H."/>
            <person name="King N."/>
            <person name="Lang F.B.F."/>
            <person name="Roger A.J."/>
            <person name="Ruiz-Trillo I."/>
            <person name="Young S.K."/>
            <person name="Zeng Q."/>
            <person name="Gargeya S."/>
            <person name="Alvarado L."/>
            <person name="Berlin A."/>
            <person name="Chapman S.B."/>
            <person name="Chen Z."/>
            <person name="Freedman E."/>
            <person name="Gellesch M."/>
            <person name="Goldberg J."/>
            <person name="Griggs A."/>
            <person name="Gujja S."/>
            <person name="Heilman E."/>
            <person name="Heiman D."/>
            <person name="Howarth C."/>
            <person name="Mehta T."/>
            <person name="Neiman D."/>
            <person name="Pearson M."/>
            <person name="Roberts A."/>
            <person name="Saif S."/>
            <person name="Shea T."/>
            <person name="Shenoy N."/>
            <person name="Sisk P."/>
            <person name="Stolte C."/>
            <person name="Sykes S."/>
            <person name="White J."/>
            <person name="Yandava C."/>
            <person name="Haas B."/>
            <person name="Nusbaum C."/>
            <person name="Birren B."/>
        </authorList>
    </citation>
    <scope>NUCLEOTIDE SEQUENCE [LARGE SCALE GENOMIC DNA]</scope>
    <source>
        <strain evidence="8">ATCC 50818</strain>
    </source>
</reference>